<accession>A0A1F7IPE7</accession>
<comment type="caution">
    <text evidence="1">The sequence shown here is derived from an EMBL/GenBank/DDBJ whole genome shotgun (WGS) entry which is preliminary data.</text>
</comment>
<dbReference type="Proteomes" id="UP000178040">
    <property type="component" value="Unassembled WGS sequence"/>
</dbReference>
<protein>
    <submittedName>
        <fullName evidence="1">Uncharacterized protein</fullName>
    </submittedName>
</protein>
<gene>
    <name evidence="1" type="ORF">A3B40_03265</name>
</gene>
<organism evidence="1 2">
    <name type="scientific">Candidatus Roizmanbacteria bacterium RIFCSPLOWO2_01_FULL_37_16</name>
    <dbReference type="NCBI Taxonomy" id="1802058"/>
    <lineage>
        <taxon>Bacteria</taxon>
        <taxon>Candidatus Roizmaniibacteriota</taxon>
    </lineage>
</organism>
<reference evidence="1 2" key="1">
    <citation type="journal article" date="2016" name="Nat. Commun.">
        <title>Thousands of microbial genomes shed light on interconnected biogeochemical processes in an aquifer system.</title>
        <authorList>
            <person name="Anantharaman K."/>
            <person name="Brown C.T."/>
            <person name="Hug L.A."/>
            <person name="Sharon I."/>
            <person name="Castelle C.J."/>
            <person name="Probst A.J."/>
            <person name="Thomas B.C."/>
            <person name="Singh A."/>
            <person name="Wilkins M.J."/>
            <person name="Karaoz U."/>
            <person name="Brodie E.L."/>
            <person name="Williams K.H."/>
            <person name="Hubbard S.S."/>
            <person name="Banfield J.F."/>
        </authorList>
    </citation>
    <scope>NUCLEOTIDE SEQUENCE [LARGE SCALE GENOMIC DNA]</scope>
</reference>
<dbReference type="EMBL" id="MGAI01000013">
    <property type="protein sequence ID" value="OGK45236.1"/>
    <property type="molecule type" value="Genomic_DNA"/>
</dbReference>
<proteinExistence type="predicted"/>
<evidence type="ECO:0000313" key="2">
    <source>
        <dbReference type="Proteomes" id="UP000178040"/>
    </source>
</evidence>
<name>A0A1F7IPE7_9BACT</name>
<evidence type="ECO:0000313" key="1">
    <source>
        <dbReference type="EMBL" id="OGK45236.1"/>
    </source>
</evidence>
<sequence length="166" mass="19684">MKTRDIRSSKKDNIDLYDIFDLLGLRKLGAYEKKIHFNKMQNVIMEEFYFNVISSIKDKELLLNLDQMVKQKETPSKIIEFLSSSIPNFAEELIGFIRSRKKEYIKNYYKNIVEDLDRRLTIAQNNRSKIYVKKQLKYYLSAQKLANKEEWGNLSVLTVRSNLSVT</sequence>
<dbReference type="AlphaFoldDB" id="A0A1F7IPE7"/>